<evidence type="ECO:0000256" key="2">
    <source>
        <dbReference type="ARBA" id="ARBA00010897"/>
    </source>
</evidence>
<evidence type="ECO:0000256" key="1">
    <source>
        <dbReference type="ARBA" id="ARBA00004790"/>
    </source>
</evidence>
<name>A0A4P0Y164_KLEPN</name>
<dbReference type="Pfam" id="PF04095">
    <property type="entry name" value="NAPRTase"/>
    <property type="match status" value="1"/>
</dbReference>
<evidence type="ECO:0000256" key="3">
    <source>
        <dbReference type="ARBA" id="ARBA00022642"/>
    </source>
</evidence>
<dbReference type="GO" id="GO:0009435">
    <property type="term" value="P:NAD+ biosynthetic process"/>
    <property type="evidence" value="ECO:0007669"/>
    <property type="project" value="InterPro"/>
</dbReference>
<protein>
    <submittedName>
        <fullName evidence="6">Nicotinate phosphoribosyltransferase</fullName>
        <ecNumber evidence="6">2.4.2.11</ecNumber>
    </submittedName>
</protein>
<dbReference type="Proteomes" id="UP000507695">
    <property type="component" value="Unassembled WGS sequence"/>
</dbReference>
<dbReference type="Gene3D" id="3.20.140.10">
    <property type="entry name" value="nicotinate phosphoribosyltransferase"/>
    <property type="match status" value="1"/>
</dbReference>
<dbReference type="EMBL" id="CABDVL010000003">
    <property type="protein sequence ID" value="VTM54043.1"/>
    <property type="molecule type" value="Genomic_DNA"/>
</dbReference>
<keyword evidence="3" id="KW-0662">Pyridine nucleotide biosynthesis</keyword>
<keyword evidence="6" id="KW-0808">Transferase</keyword>
<reference evidence="6" key="1">
    <citation type="submission" date="2019-04" db="EMBL/GenBank/DDBJ databases">
        <authorList>
            <consortium name="Pathogen Informatics"/>
        </authorList>
    </citation>
    <scope>NUCLEOTIDE SEQUENCE</scope>
    <source>
        <strain evidence="6">NCTC9183</strain>
    </source>
</reference>
<dbReference type="InterPro" id="IPR036068">
    <property type="entry name" value="Nicotinate_pribotase-like_C"/>
</dbReference>
<gene>
    <name evidence="6" type="primary">pncB_3</name>
    <name evidence="6" type="ORF">NCTC9183_02818</name>
</gene>
<dbReference type="GO" id="GO:0016757">
    <property type="term" value="F:glycosyltransferase activity"/>
    <property type="evidence" value="ECO:0007669"/>
    <property type="project" value="UniProtKB-KW"/>
</dbReference>
<dbReference type="EC" id="2.4.2.11" evidence="6"/>
<accession>A0A4P0Y164</accession>
<evidence type="ECO:0000259" key="5">
    <source>
        <dbReference type="Pfam" id="PF04095"/>
    </source>
</evidence>
<comment type="similarity">
    <text evidence="2">Belongs to the NAPRTase family.</text>
</comment>
<evidence type="ECO:0000256" key="4">
    <source>
        <dbReference type="SAM" id="MobiDB-lite"/>
    </source>
</evidence>
<organism evidence="6">
    <name type="scientific">Klebsiella pneumoniae</name>
    <dbReference type="NCBI Taxonomy" id="573"/>
    <lineage>
        <taxon>Bacteria</taxon>
        <taxon>Pseudomonadati</taxon>
        <taxon>Pseudomonadota</taxon>
        <taxon>Gammaproteobacteria</taxon>
        <taxon>Enterobacterales</taxon>
        <taxon>Enterobacteriaceae</taxon>
        <taxon>Klebsiella/Raoultella group</taxon>
        <taxon>Klebsiella</taxon>
        <taxon>Klebsiella pneumoniae complex</taxon>
    </lineage>
</organism>
<dbReference type="SUPFAM" id="SSF51690">
    <property type="entry name" value="Nicotinate/Quinolinate PRTase C-terminal domain-like"/>
    <property type="match status" value="1"/>
</dbReference>
<dbReference type="InterPro" id="IPR041525">
    <property type="entry name" value="N/Namide_PRibTrfase"/>
</dbReference>
<keyword evidence="6" id="KW-0328">Glycosyltransferase</keyword>
<sequence length="95" mass="10498">MAGSHHVGSPAAGGDKRVGPSLSFTRDGVDQALNTLEHKLGDFATMTADLDMSAFRLMDFGTRRRFSREVQEGIVRRLQQEPWLSAPAITIWRAV</sequence>
<dbReference type="AlphaFoldDB" id="A0A4P0Y164"/>
<evidence type="ECO:0000313" key="6">
    <source>
        <dbReference type="EMBL" id="VTM54043.1"/>
    </source>
</evidence>
<comment type="pathway">
    <text evidence="1">Cofactor biosynthesis; NAD(+) biosynthesis.</text>
</comment>
<feature type="region of interest" description="Disordered" evidence="4">
    <location>
        <begin position="1"/>
        <end position="21"/>
    </location>
</feature>
<feature type="domain" description="Nicotinate/nicotinamide phosphoribosyltransferase" evidence="5">
    <location>
        <begin position="55"/>
        <end position="81"/>
    </location>
</feature>
<proteinExistence type="inferred from homology"/>